<feature type="compositionally biased region" description="Low complexity" evidence="1">
    <location>
        <begin position="415"/>
        <end position="425"/>
    </location>
</feature>
<feature type="compositionally biased region" description="Low complexity" evidence="1">
    <location>
        <begin position="541"/>
        <end position="585"/>
    </location>
</feature>
<comment type="caution">
    <text evidence="2">The sequence shown here is derived from an EMBL/GenBank/DDBJ whole genome shotgun (WGS) entry which is preliminary data.</text>
</comment>
<feature type="region of interest" description="Disordered" evidence="1">
    <location>
        <begin position="414"/>
        <end position="674"/>
    </location>
</feature>
<feature type="compositionally biased region" description="Pro residues" evidence="1">
    <location>
        <begin position="586"/>
        <end position="600"/>
    </location>
</feature>
<proteinExistence type="predicted"/>
<feature type="compositionally biased region" description="Basic and acidic residues" evidence="1">
    <location>
        <begin position="975"/>
        <end position="987"/>
    </location>
</feature>
<dbReference type="EMBL" id="CAUYUJ010016935">
    <property type="protein sequence ID" value="CAK0870181.1"/>
    <property type="molecule type" value="Genomic_DNA"/>
</dbReference>
<sequence length="997" mass="101696">MMGMRGVSRGKQLADCTLTRFSLPPASFAVACVQSTLSQLSAGGDSSGRASILDSRLLQLRLDGSEDTLSRQSVLDPLNDENYPEHLKHLKLASSMQARKLDPPGDEFTQCGDVWEHYEKVVWNRNPRVEHQVVCASANDDLTIGICRSDNRGHNHWEFCASPPSTRCNGMGKLWFVFCGDVMRAAPPTPAPTSAPTYPIGGTPPDDVVVDSGVLVPHAMPTPAPSAAPTPGPTLGLVSDVSATSAPAPAPTSAPTAEVQGGNMPPDILLVPTKQPTPGPTLTPTPAPTPVPTPAPTGAPTPSPTLAPTPSPTEAPGPSPGEPTSTPTPAPSLDPTQTPAPTMLVGTLATPIEAGATSIDISAEALSGLSEGDCFLLEGGGNSEMVCIAGFGSILLVSPTQFAYPAGSTLTLLEGTPSPTGASTPAPTPPPHGAVTAAPTPCPTVFGAPTLAPTSSPTGPPPTASSGTPTPAPTQLPVPGGGMPPDILLRPTQQPTPAPTASTTSPTGAPAQAPTLTPTPSPTVAEVRGPPVPAPAPPSGAPTAAPTAAPSSAPTHAPAPTTPVPTSAPTAEVPGGGMPTEQPTPASTPAPTPEPPPVFTPAPTSGFSDPADTPAPTSGLSDPSHTPAPTGERTLTPSPTGAPTQAPIPSPTMAPTPSTWAPTSAPTAAPTSAPTLTPAPTMLVIPLLTPILAGATSIEIPAWALAIVSEGDCFVLEGGGTSEVVCIAGFGTIMLVSPTQFGYPAGSTLTLLEGSTSTTSIDHASMRDDPHVCSSNGECYDVRKPSKYTLVHVPPSESEPVELEVSADLDTDGVRPCGLFVKHLALSGSWLDNEVVRIRPHTRNVSGSNWVGGRAATNFSLQLGSSPWRSFTRHESRGLVAVVGRLSIRFVWREQYGQRLEAQSLELSVGEGGNPAVLTVSQASHQALNLDMRGMGRMGYSRIGGILGTEGHLASIEEPTRECMAATSPSGPDGVTKRQFTEQEPPEHASTLRAAWG</sequence>
<evidence type="ECO:0000256" key="1">
    <source>
        <dbReference type="SAM" id="MobiDB-lite"/>
    </source>
</evidence>
<feature type="compositionally biased region" description="Pro residues" evidence="1">
    <location>
        <begin position="530"/>
        <end position="540"/>
    </location>
</feature>
<feature type="compositionally biased region" description="Pro residues" evidence="1">
    <location>
        <begin position="220"/>
        <end position="232"/>
    </location>
</feature>
<feature type="compositionally biased region" description="Low complexity" evidence="1">
    <location>
        <begin position="491"/>
        <end position="525"/>
    </location>
</feature>
<evidence type="ECO:0000313" key="3">
    <source>
        <dbReference type="Proteomes" id="UP001189429"/>
    </source>
</evidence>
<feature type="region of interest" description="Disordered" evidence="1">
    <location>
        <begin position="966"/>
        <end position="997"/>
    </location>
</feature>
<organism evidence="2 3">
    <name type="scientific">Prorocentrum cordatum</name>
    <dbReference type="NCBI Taxonomy" id="2364126"/>
    <lineage>
        <taxon>Eukaryota</taxon>
        <taxon>Sar</taxon>
        <taxon>Alveolata</taxon>
        <taxon>Dinophyceae</taxon>
        <taxon>Prorocentrales</taxon>
        <taxon>Prorocentraceae</taxon>
        <taxon>Prorocentrum</taxon>
    </lineage>
</organism>
<dbReference type="Proteomes" id="UP001189429">
    <property type="component" value="Unassembled WGS sequence"/>
</dbReference>
<feature type="compositionally biased region" description="Low complexity" evidence="1">
    <location>
        <begin position="655"/>
        <end position="674"/>
    </location>
</feature>
<gene>
    <name evidence="2" type="ORF">PCOR1329_LOCUS56352</name>
</gene>
<reference evidence="2" key="1">
    <citation type="submission" date="2023-10" db="EMBL/GenBank/DDBJ databases">
        <authorList>
            <person name="Chen Y."/>
            <person name="Shah S."/>
            <person name="Dougan E. K."/>
            <person name="Thang M."/>
            <person name="Chan C."/>
        </authorList>
    </citation>
    <scope>NUCLEOTIDE SEQUENCE [LARGE SCALE GENOMIC DNA]</scope>
</reference>
<feature type="compositionally biased region" description="Low complexity" evidence="1">
    <location>
        <begin position="447"/>
        <end position="457"/>
    </location>
</feature>
<feature type="compositionally biased region" description="Low complexity" evidence="1">
    <location>
        <begin position="242"/>
        <end position="257"/>
    </location>
</feature>
<evidence type="ECO:0000313" key="2">
    <source>
        <dbReference type="EMBL" id="CAK0870181.1"/>
    </source>
</evidence>
<protein>
    <submittedName>
        <fullName evidence="2">Uncharacterized protein</fullName>
    </submittedName>
</protein>
<dbReference type="PROSITE" id="PS51257">
    <property type="entry name" value="PROKAR_LIPOPROTEIN"/>
    <property type="match status" value="1"/>
</dbReference>
<feature type="region of interest" description="Disordered" evidence="1">
    <location>
        <begin position="216"/>
        <end position="342"/>
    </location>
</feature>
<feature type="compositionally biased region" description="Pro residues" evidence="1">
    <location>
        <begin position="275"/>
        <end position="332"/>
    </location>
</feature>
<feature type="compositionally biased region" description="Polar residues" evidence="1">
    <location>
        <begin position="633"/>
        <end position="643"/>
    </location>
</feature>
<feature type="compositionally biased region" description="Polar residues" evidence="1">
    <location>
        <begin position="615"/>
        <end position="624"/>
    </location>
</feature>
<accession>A0ABN9VDX6</accession>
<name>A0ABN9VDX6_9DINO</name>
<keyword evidence="3" id="KW-1185">Reference proteome</keyword>